<gene>
    <name evidence="2" type="ORF">BFJ69_g7841</name>
</gene>
<evidence type="ECO:0000313" key="2">
    <source>
        <dbReference type="EMBL" id="RKK75251.1"/>
    </source>
</evidence>
<comment type="caution">
    <text evidence="2">The sequence shown here is derived from an EMBL/GenBank/DDBJ whole genome shotgun (WGS) entry which is preliminary data.</text>
</comment>
<dbReference type="VEuPathDB" id="FungiDB:FOC4_g10000042"/>
<organism evidence="2 3">
    <name type="scientific">Fusarium oxysporum</name>
    <name type="common">Fusarium vascular wilt</name>
    <dbReference type="NCBI Taxonomy" id="5507"/>
    <lineage>
        <taxon>Eukaryota</taxon>
        <taxon>Fungi</taxon>
        <taxon>Dikarya</taxon>
        <taxon>Ascomycota</taxon>
        <taxon>Pezizomycotina</taxon>
        <taxon>Sordariomycetes</taxon>
        <taxon>Hypocreomycetidae</taxon>
        <taxon>Hypocreales</taxon>
        <taxon>Nectriaceae</taxon>
        <taxon>Fusarium</taxon>
        <taxon>Fusarium oxysporum species complex</taxon>
    </lineage>
</organism>
<dbReference type="EMBL" id="MRCX01000063">
    <property type="protein sequence ID" value="RKK75251.1"/>
    <property type="molecule type" value="Genomic_DNA"/>
</dbReference>
<accession>A0A420N4Y1</accession>
<dbReference type="VEuPathDB" id="FungiDB:FOC1_g10000192"/>
<name>A0A420N4Y1_FUSOX</name>
<dbReference type="AlphaFoldDB" id="A0A420N4Y1"/>
<dbReference type="VEuPathDB" id="FungiDB:FOXG_17728"/>
<reference evidence="2 3" key="1">
    <citation type="journal article" date="2018" name="Sci. Rep.">
        <title>Characterisation of pathogen-specific regions and novel effector candidates in Fusarium oxysporum f. sp. cepae.</title>
        <authorList>
            <person name="Armitage A.D."/>
            <person name="Taylor A."/>
            <person name="Sobczyk M.K."/>
            <person name="Baxter L."/>
            <person name="Greenfield B.P."/>
            <person name="Bates H.J."/>
            <person name="Wilson F."/>
            <person name="Jackson A.C."/>
            <person name="Ott S."/>
            <person name="Harrison R.J."/>
            <person name="Clarkson J.P."/>
        </authorList>
    </citation>
    <scope>NUCLEOTIDE SEQUENCE [LARGE SCALE GENOMIC DNA]</scope>
    <source>
        <strain evidence="2 3">Fo_A13</strain>
    </source>
</reference>
<proteinExistence type="predicted"/>
<evidence type="ECO:0000313" key="3">
    <source>
        <dbReference type="Proteomes" id="UP000285084"/>
    </source>
</evidence>
<protein>
    <submittedName>
        <fullName evidence="2">Uncharacterized protein</fullName>
    </submittedName>
</protein>
<evidence type="ECO:0000256" key="1">
    <source>
        <dbReference type="SAM" id="MobiDB-lite"/>
    </source>
</evidence>
<dbReference type="Proteomes" id="UP000285084">
    <property type="component" value="Unassembled WGS sequence"/>
</dbReference>
<feature type="region of interest" description="Disordered" evidence="1">
    <location>
        <begin position="1"/>
        <end position="22"/>
    </location>
</feature>
<dbReference type="VEuPathDB" id="FungiDB:FOIG_14160"/>
<sequence length="204" mass="22154">MKAAGKGGSSRSVKAKRAAKAPAAASKKVKLVRERTRGQVCKLEACTYLNPLEIADEDLPPIVVFTDEHFELPCLGCVCSCLAGKGELEHCKRDPTRCAERCALYESGGHKCEPIPNVAEPLVWVLKKALLDDKETLALLYDEDTAYFFSAWDKGIKPLLMIGEVKEWALEDGFEEDGDPEGGESSAEQKAAACKIIRALGALL</sequence>
<dbReference type="VEuPathDB" id="FungiDB:FOMG_17716"/>